<keyword evidence="4" id="KW-1185">Reference proteome</keyword>
<dbReference type="SMART" id="SM00867">
    <property type="entry name" value="YceI"/>
    <property type="match status" value="1"/>
</dbReference>
<reference evidence="3 4" key="1">
    <citation type="submission" date="2019-07" db="EMBL/GenBank/DDBJ databases">
        <title>Qingshengfaniella alkalisoli gen. nov., sp. nov., isolated from saline soil.</title>
        <authorList>
            <person name="Xu L."/>
            <person name="Huang X.-X."/>
            <person name="Sun J.-Q."/>
        </authorList>
    </citation>
    <scope>NUCLEOTIDE SEQUENCE [LARGE SCALE GENOMIC DNA]</scope>
    <source>
        <strain evidence="3 4">DSM 27279</strain>
    </source>
</reference>
<dbReference type="InterPro" id="IPR036761">
    <property type="entry name" value="TTHA0802/YceI-like_sf"/>
</dbReference>
<evidence type="ECO:0000259" key="2">
    <source>
        <dbReference type="SMART" id="SM00867"/>
    </source>
</evidence>
<name>A0A556B0C6_9BURK</name>
<feature type="domain" description="Lipid/polyisoprenoid-binding YceI-like" evidence="2">
    <location>
        <begin position="23"/>
        <end position="188"/>
    </location>
</feature>
<evidence type="ECO:0000313" key="3">
    <source>
        <dbReference type="EMBL" id="TSH98622.1"/>
    </source>
</evidence>
<comment type="caution">
    <text evidence="3">The sequence shown here is derived from an EMBL/GenBank/DDBJ whole genome shotgun (WGS) entry which is preliminary data.</text>
</comment>
<dbReference type="AlphaFoldDB" id="A0A556B0C6"/>
<organism evidence="3 4">
    <name type="scientific">Verticiella sediminum</name>
    <dbReference type="NCBI Taxonomy" id="1247510"/>
    <lineage>
        <taxon>Bacteria</taxon>
        <taxon>Pseudomonadati</taxon>
        <taxon>Pseudomonadota</taxon>
        <taxon>Betaproteobacteria</taxon>
        <taxon>Burkholderiales</taxon>
        <taxon>Alcaligenaceae</taxon>
        <taxon>Verticiella</taxon>
    </lineage>
</organism>
<dbReference type="SUPFAM" id="SSF101874">
    <property type="entry name" value="YceI-like"/>
    <property type="match status" value="1"/>
</dbReference>
<protein>
    <submittedName>
        <fullName evidence="3">Polyisoprenoid-binding protein</fullName>
    </submittedName>
</protein>
<gene>
    <name evidence="3" type="ORF">FOZ76_02395</name>
</gene>
<keyword evidence="1" id="KW-0732">Signal</keyword>
<dbReference type="Proteomes" id="UP000318405">
    <property type="component" value="Unassembled WGS sequence"/>
</dbReference>
<dbReference type="EMBL" id="VLTJ01000004">
    <property type="protein sequence ID" value="TSH98622.1"/>
    <property type="molecule type" value="Genomic_DNA"/>
</dbReference>
<dbReference type="InterPro" id="IPR007372">
    <property type="entry name" value="Lipid/polyisoprenoid-bd_YceI"/>
</dbReference>
<proteinExistence type="predicted"/>
<dbReference type="PANTHER" id="PTHR34406:SF2">
    <property type="entry name" value="PERIPLASMIC PROTEIN"/>
    <property type="match status" value="1"/>
</dbReference>
<evidence type="ECO:0000313" key="4">
    <source>
        <dbReference type="Proteomes" id="UP000318405"/>
    </source>
</evidence>
<feature type="chain" id="PRO_5022125076" evidence="1">
    <location>
        <begin position="20"/>
        <end position="191"/>
    </location>
</feature>
<evidence type="ECO:0000256" key="1">
    <source>
        <dbReference type="SAM" id="SignalP"/>
    </source>
</evidence>
<dbReference type="PANTHER" id="PTHR34406">
    <property type="entry name" value="PROTEIN YCEI"/>
    <property type="match status" value="1"/>
</dbReference>
<sequence length="191" mass="21302">MKKTLLCVLFATFAGTAAAAPVTYKIDPQHTYPSFEADHLGGLSVWRGKFNRSQGSVVLDREAKEGTVQIEIDISSIDFGNDELNQHAQGAEMFDAKQFPTATYKGRFSDFDGDEPEEVEGEFTLRGVTRPLKLEIESFKCMQHPMEKVEVCGADARAKFDRGDFGLNFGLDMGFKPDVELRIQVEALREP</sequence>
<dbReference type="Pfam" id="PF04264">
    <property type="entry name" value="YceI"/>
    <property type="match status" value="1"/>
</dbReference>
<dbReference type="OrthoDB" id="9811006at2"/>
<dbReference type="Gene3D" id="2.40.128.110">
    <property type="entry name" value="Lipid/polyisoprenoid-binding, YceI-like"/>
    <property type="match status" value="1"/>
</dbReference>
<accession>A0A556B0C6</accession>
<feature type="signal peptide" evidence="1">
    <location>
        <begin position="1"/>
        <end position="19"/>
    </location>
</feature>
<dbReference type="RefSeq" id="WP_143946529.1">
    <property type="nucleotide sequence ID" value="NZ_BAABMB010000001.1"/>
</dbReference>